<protein>
    <submittedName>
        <fullName evidence="1">VCBS repeat-containing protein</fullName>
    </submittedName>
</protein>
<organism evidence="1 2">
    <name type="scientific">Candidatus Methylophosphatis roskildensis</name>
    <dbReference type="NCBI Taxonomy" id="2899263"/>
    <lineage>
        <taxon>Bacteria</taxon>
        <taxon>Pseudomonadati</taxon>
        <taxon>Pseudomonadota</taxon>
        <taxon>Betaproteobacteria</taxon>
        <taxon>Nitrosomonadales</taxon>
        <taxon>Sterolibacteriaceae</taxon>
        <taxon>Candidatus Methylophosphatis</taxon>
    </lineage>
</organism>
<dbReference type="Proteomes" id="UP000807785">
    <property type="component" value="Unassembled WGS sequence"/>
</dbReference>
<reference evidence="1" key="1">
    <citation type="submission" date="2020-10" db="EMBL/GenBank/DDBJ databases">
        <title>Connecting structure to function with the recovery of over 1000 high-quality activated sludge metagenome-assembled genomes encoding full-length rRNA genes using long-read sequencing.</title>
        <authorList>
            <person name="Singleton C.M."/>
            <person name="Petriglieri F."/>
            <person name="Kristensen J.M."/>
            <person name="Kirkegaard R.H."/>
            <person name="Michaelsen T.Y."/>
            <person name="Andersen M.H."/>
            <person name="Karst S.M."/>
            <person name="Dueholm M.S."/>
            <person name="Nielsen P.H."/>
            <person name="Albertsen M."/>
        </authorList>
    </citation>
    <scope>NUCLEOTIDE SEQUENCE</scope>
    <source>
        <strain evidence="1">Bjer_18-Q3-R1-45_BAT3C.347</strain>
    </source>
</reference>
<accession>A0A9D7HQL5</accession>
<proteinExistence type="predicted"/>
<sequence length="796" mass="84761">MTGRTDLHALTGRDPQPVRWWRLAAEAALLMALAAAASSARPGDKLAERVEGMTASASERIESAPYSLRRPRAPARIESVAVDTADLQRALSANGAPPRPGVPRKIGVARDVSPLGTAAETAKRLHWQPTAEGGTVAAVGIASRSALGMRIGVRVFRLPVSAKLRFYASGSSAAHEVSGETVLSTLQRNRDAGDSDDDAATFWSPLIESDDVTLEVELPPGVGPAAMAIAVPRVSHVFASPLVPAPSASCELDATCYGDWRPESDATAKMAFVWAGGSYVCSGTLLNDGPSSATPYFLSANHCIPNQSAASTIQTYWFYRSVSCNSAAYNPAYQTRAGGATLLYSSAATDTAFMQLRDMPPAGARYAAWTTSGVSLGSPLAGLHHPEGDLQKITFGILWGFAKCTGLVGGVFQCDVATPVTGEYLAIAYTSGIHEPGSSGSGLFATIDGKHYLIGQMYGTDSSCINPGGLGFAGRFDVAYNAALSRWLARPAATRHDDLVLDFGVGNGLWMWLNNLSWQQLHGVPARLVATADMDFNGRDDVVVDFGSPYGIWVWMNNSNWVPLHGTSARHIVRADMEGNGQDDVVIDFGPQYGIWVRINNSNWVDLHGISAEHITAADMDNNGQDDLVIDFGPQYGIWVRMNNRDWVPLHGTSAKSITAADMDNNGQDDLVIDFGPQYGIWVRMNNRDWVPLHGTSALSVAAVDIDNNGMDDVVIDFGPQYGIWVRMNNANWVLLHGVSAQHIAGADLDGNGQGDVIVDFGSAGGGIWARMNNSNWVQINGVGAASITAGQIDGN</sequence>
<dbReference type="SUPFAM" id="SSF69318">
    <property type="entry name" value="Integrin alpha N-terminal domain"/>
    <property type="match status" value="1"/>
</dbReference>
<dbReference type="InterPro" id="IPR028994">
    <property type="entry name" value="Integrin_alpha_N"/>
</dbReference>
<comment type="caution">
    <text evidence="1">The sequence shown here is derived from an EMBL/GenBank/DDBJ whole genome shotgun (WGS) entry which is preliminary data.</text>
</comment>
<dbReference type="EMBL" id="JADJEV010000003">
    <property type="protein sequence ID" value="MBK6972536.1"/>
    <property type="molecule type" value="Genomic_DNA"/>
</dbReference>
<dbReference type="PANTHER" id="PTHR36234:SF5">
    <property type="entry name" value="LYSYL ENDOPEPTIDASE"/>
    <property type="match status" value="1"/>
</dbReference>
<evidence type="ECO:0000313" key="1">
    <source>
        <dbReference type="EMBL" id="MBK6972536.1"/>
    </source>
</evidence>
<dbReference type="AlphaFoldDB" id="A0A9D7HQL5"/>
<dbReference type="SUPFAM" id="SSF50494">
    <property type="entry name" value="Trypsin-like serine proteases"/>
    <property type="match status" value="1"/>
</dbReference>
<dbReference type="InterPro" id="IPR009003">
    <property type="entry name" value="Peptidase_S1_PA"/>
</dbReference>
<evidence type="ECO:0000313" key="2">
    <source>
        <dbReference type="Proteomes" id="UP000807785"/>
    </source>
</evidence>
<gene>
    <name evidence="1" type="ORF">IPH26_06165</name>
</gene>
<name>A0A9D7HQL5_9PROT</name>
<dbReference type="PANTHER" id="PTHR36234">
    <property type="entry name" value="LYSYL ENDOPEPTIDASE"/>
    <property type="match status" value="1"/>
</dbReference>
<dbReference type="Gene3D" id="2.40.10.10">
    <property type="entry name" value="Trypsin-like serine proteases"/>
    <property type="match status" value="2"/>
</dbReference>
<dbReference type="InterPro" id="IPR043504">
    <property type="entry name" value="Peptidase_S1_PA_chymotrypsin"/>
</dbReference>